<dbReference type="Proteomes" id="UP001392437">
    <property type="component" value="Unassembled WGS sequence"/>
</dbReference>
<evidence type="ECO:0000256" key="3">
    <source>
        <dbReference type="ARBA" id="ARBA00022827"/>
    </source>
</evidence>
<comment type="caution">
    <text evidence="5">The sequence shown here is derived from an EMBL/GenBank/DDBJ whole genome shotgun (WGS) entry which is preliminary data.</text>
</comment>
<dbReference type="AlphaFoldDB" id="A0AAW0QRK9"/>
<keyword evidence="2" id="KW-0285">Flavoprotein</keyword>
<dbReference type="GO" id="GO:0050660">
    <property type="term" value="F:flavin adenine dinucleotide binding"/>
    <property type="evidence" value="ECO:0007669"/>
    <property type="project" value="InterPro"/>
</dbReference>
<sequence length="602" mass="67181">MDRIRKERHMKIACIGAGASGLCFAYKLQRSFEDFTLTLFERNDSVGGVWVANRYPGCACDYDAHNYTFSWDQKADWTSVYAGAEEVQHYFEDFARKHGLHEYCKFGTTVKRAQWDDATGRWGLQLQTTGGPEWEESFDILINASGLLSSPKWPEIPGLDEFGGLLLHSAAWPARPVELKGKHVGLIGNGSSGQQLLPALQATVGKMTVFIRQPTWVLGPFGAPPRSYSAVELQGFAQQPEKLLEKRKQFENRVNSYFGICLKDSPQQAALRRRLTQKILDQLAETKYADSAEAEAGFVPQYAVGCRRPTPGVGYIESLAADNVTLVVGAIGRATADGIVDQSGRSHPLDALICATGFDTSHRPSFPILGRDGSDLRELWAREATAYLALAVPHFPNYFVFYGPNNPFASGPFLATVGKHYFAFGLFDAQPAASGSRMHGALRIKRFSLTNAPTEAQADYMLKWCDRWQTENIHSFSPKQEAVDEFDAYAKGLIQTTVWADHCGSWYKASPSDPAKASLWPGSGLHYVEAISSLRGDDFDVRYRGNRWNWLGNGFSQVEVDQECDLSYYIRQQDDSEFLSSKRRRREIAKGSQVDRATLHVM</sequence>
<keyword evidence="3" id="KW-0274">FAD</keyword>
<keyword evidence="4" id="KW-0560">Oxidoreductase</keyword>
<evidence type="ECO:0000313" key="5">
    <source>
        <dbReference type="EMBL" id="KAK8109748.1"/>
    </source>
</evidence>
<dbReference type="EMBL" id="JAQQWP010000007">
    <property type="protein sequence ID" value="KAK8109748.1"/>
    <property type="molecule type" value="Genomic_DNA"/>
</dbReference>
<accession>A0AAW0QRK9</accession>
<dbReference type="SUPFAM" id="SSF51905">
    <property type="entry name" value="FAD/NAD(P)-binding domain"/>
    <property type="match status" value="2"/>
</dbReference>
<name>A0AAW0QRK9_9PEZI</name>
<evidence type="ECO:0000256" key="1">
    <source>
        <dbReference type="ARBA" id="ARBA00010139"/>
    </source>
</evidence>
<dbReference type="PANTHER" id="PTHR42877">
    <property type="entry name" value="L-ORNITHINE N(5)-MONOOXYGENASE-RELATED"/>
    <property type="match status" value="1"/>
</dbReference>
<dbReference type="Pfam" id="PF00743">
    <property type="entry name" value="FMO-like"/>
    <property type="match status" value="1"/>
</dbReference>
<dbReference type="Gene3D" id="3.50.50.60">
    <property type="entry name" value="FAD/NAD(P)-binding domain"/>
    <property type="match status" value="4"/>
</dbReference>
<evidence type="ECO:0000256" key="4">
    <source>
        <dbReference type="ARBA" id="ARBA00023002"/>
    </source>
</evidence>
<dbReference type="InterPro" id="IPR020946">
    <property type="entry name" value="Flavin_mOase-like"/>
</dbReference>
<organism evidence="5 6">
    <name type="scientific">Apiospora kogelbergensis</name>
    <dbReference type="NCBI Taxonomy" id="1337665"/>
    <lineage>
        <taxon>Eukaryota</taxon>
        <taxon>Fungi</taxon>
        <taxon>Dikarya</taxon>
        <taxon>Ascomycota</taxon>
        <taxon>Pezizomycotina</taxon>
        <taxon>Sordariomycetes</taxon>
        <taxon>Xylariomycetidae</taxon>
        <taxon>Amphisphaeriales</taxon>
        <taxon>Apiosporaceae</taxon>
        <taxon>Apiospora</taxon>
    </lineage>
</organism>
<dbReference type="GO" id="GO:0050661">
    <property type="term" value="F:NADP binding"/>
    <property type="evidence" value="ECO:0007669"/>
    <property type="project" value="InterPro"/>
</dbReference>
<comment type="similarity">
    <text evidence="1">Belongs to the FAD-binding monooxygenase family.</text>
</comment>
<evidence type="ECO:0000313" key="6">
    <source>
        <dbReference type="Proteomes" id="UP001392437"/>
    </source>
</evidence>
<protein>
    <submittedName>
        <fullName evidence="5">FAD/NAD(P)-binding domain-containing protein</fullName>
    </submittedName>
</protein>
<reference evidence="5 6" key="1">
    <citation type="submission" date="2023-01" db="EMBL/GenBank/DDBJ databases">
        <title>Analysis of 21 Apiospora genomes using comparative genomics revels a genus with tremendous synthesis potential of carbohydrate active enzymes and secondary metabolites.</title>
        <authorList>
            <person name="Sorensen T."/>
        </authorList>
    </citation>
    <scope>NUCLEOTIDE SEQUENCE [LARGE SCALE GENOMIC DNA]</scope>
    <source>
        <strain evidence="5 6">CBS 117206</strain>
    </source>
</reference>
<dbReference type="PANTHER" id="PTHR42877:SF8">
    <property type="entry name" value="MONOOXYGENASE"/>
    <property type="match status" value="1"/>
</dbReference>
<keyword evidence="6" id="KW-1185">Reference proteome</keyword>
<gene>
    <name evidence="5" type="ORF">PG999_007885</name>
</gene>
<dbReference type="InterPro" id="IPR051209">
    <property type="entry name" value="FAD-bind_Monooxygenase_sf"/>
</dbReference>
<evidence type="ECO:0000256" key="2">
    <source>
        <dbReference type="ARBA" id="ARBA00022630"/>
    </source>
</evidence>
<dbReference type="GO" id="GO:0004499">
    <property type="term" value="F:N,N-dimethylaniline monooxygenase activity"/>
    <property type="evidence" value="ECO:0007669"/>
    <property type="project" value="InterPro"/>
</dbReference>
<dbReference type="InterPro" id="IPR036188">
    <property type="entry name" value="FAD/NAD-bd_sf"/>
</dbReference>
<proteinExistence type="inferred from homology"/>